<organism evidence="2 3">
    <name type="scientific">Danaus chrysippus</name>
    <name type="common">African queen</name>
    <dbReference type="NCBI Taxonomy" id="151541"/>
    <lineage>
        <taxon>Eukaryota</taxon>
        <taxon>Metazoa</taxon>
        <taxon>Ecdysozoa</taxon>
        <taxon>Arthropoda</taxon>
        <taxon>Hexapoda</taxon>
        <taxon>Insecta</taxon>
        <taxon>Pterygota</taxon>
        <taxon>Neoptera</taxon>
        <taxon>Endopterygota</taxon>
        <taxon>Lepidoptera</taxon>
        <taxon>Glossata</taxon>
        <taxon>Ditrysia</taxon>
        <taxon>Papilionoidea</taxon>
        <taxon>Nymphalidae</taxon>
        <taxon>Danainae</taxon>
        <taxon>Danaini</taxon>
        <taxon>Danaina</taxon>
        <taxon>Danaus</taxon>
        <taxon>Anosia</taxon>
    </lineage>
</organism>
<dbReference type="OrthoDB" id="7489842at2759"/>
<protein>
    <submittedName>
        <fullName evidence="2">(African queen) hypothetical protein</fullName>
    </submittedName>
</protein>
<accession>A0A8J2RCA6</accession>
<sequence length="70" mass="7970">MSRKSRQGYTIRHLLQLPSTRSPGPHPPPPAIKSGWRRIGCHITAPLLLSKFLKGLHARRNDAERRPLSR</sequence>
<gene>
    <name evidence="2" type="ORF">DCHRY22_LOCUS16039</name>
</gene>
<dbReference type="AlphaFoldDB" id="A0A8J2RCA6"/>
<feature type="region of interest" description="Disordered" evidence="1">
    <location>
        <begin position="1"/>
        <end position="34"/>
    </location>
</feature>
<comment type="caution">
    <text evidence="2">The sequence shown here is derived from an EMBL/GenBank/DDBJ whole genome shotgun (WGS) entry which is preliminary data.</text>
</comment>
<dbReference type="Proteomes" id="UP000789524">
    <property type="component" value="Unassembled WGS sequence"/>
</dbReference>
<name>A0A8J2RCA6_9NEOP</name>
<dbReference type="EMBL" id="CAKASE010000083">
    <property type="protein sequence ID" value="CAG9585677.1"/>
    <property type="molecule type" value="Genomic_DNA"/>
</dbReference>
<evidence type="ECO:0000256" key="1">
    <source>
        <dbReference type="SAM" id="MobiDB-lite"/>
    </source>
</evidence>
<keyword evidence="3" id="KW-1185">Reference proteome</keyword>
<evidence type="ECO:0000313" key="3">
    <source>
        <dbReference type="Proteomes" id="UP000789524"/>
    </source>
</evidence>
<proteinExistence type="predicted"/>
<evidence type="ECO:0000313" key="2">
    <source>
        <dbReference type="EMBL" id="CAG9585677.1"/>
    </source>
</evidence>
<reference evidence="2" key="1">
    <citation type="submission" date="2021-09" db="EMBL/GenBank/DDBJ databases">
        <authorList>
            <person name="Martin H S."/>
        </authorList>
    </citation>
    <scope>NUCLEOTIDE SEQUENCE</scope>
</reference>